<dbReference type="NCBIfam" id="TIGR03975">
    <property type="entry name" value="rSAM_ocin_1"/>
    <property type="match status" value="1"/>
</dbReference>
<accession>A0ABV0BEF5</accession>
<gene>
    <name evidence="7" type="ORF">TPR58_22040</name>
</gene>
<evidence type="ECO:0000256" key="3">
    <source>
        <dbReference type="ARBA" id="ARBA00022723"/>
    </source>
</evidence>
<evidence type="ECO:0000256" key="2">
    <source>
        <dbReference type="ARBA" id="ARBA00022691"/>
    </source>
</evidence>
<evidence type="ECO:0000313" key="8">
    <source>
        <dbReference type="Proteomes" id="UP001427805"/>
    </source>
</evidence>
<dbReference type="SMART" id="SM00729">
    <property type="entry name" value="Elp3"/>
    <property type="match status" value="1"/>
</dbReference>
<comment type="cofactor">
    <cofactor evidence="1">
        <name>[4Fe-4S] cluster</name>
        <dbReference type="ChEBI" id="CHEBI:49883"/>
    </cofactor>
</comment>
<dbReference type="Gene3D" id="3.80.30.20">
    <property type="entry name" value="tm_1862 like domain"/>
    <property type="match status" value="1"/>
</dbReference>
<dbReference type="Proteomes" id="UP001427805">
    <property type="component" value="Unassembled WGS sequence"/>
</dbReference>
<keyword evidence="8" id="KW-1185">Reference proteome</keyword>
<sequence>MGQEPATTDDRLDLCMVIPPFDQIKIPLLGPALLAAAARQRGMSVRTVFGSILLAARVGYEPYKGVARYYLDSIIGERVFRDQAWPAEIVPTLPPLPPIHGKAAEIVDHILPQVAPFMDEFVAAVLAHRPRIVAIANTFEQVMASAAIARRIKEASPDTLVVMGGANIAMPMGAAYASVFPWVDHFFAGEADSEFPEFCDRYLRTGERPEARVIECGPNDNIGEMPVPEFDDFLAALEAEKAAGRLPPHLPEGLPLESSRGCWWGMKNHCTFCGLNGTGMDFRTKAPDRMLDEIRELIDRYDPPYLSFTDNIMPLSYFKTVLPELASWKKKPGLFYEVKANLKYDQLELMARAGLVQIQPGIESLSTNVLKLMRKGISGIQNLSLLRDATSLDLYVLWNLLYGFPGEEVSDYAALPDLFARIEHFRPPGYCVPIVIDRFSPHHGDPEGFGIGSYKPYDGFAALFPEGAPLMELGYHFIGQHSTAFMSDGDALARLHDAYDRWTEAWTKRPPIVSALAMGPGAPVVVADTRRIAKARMTPLTPDQDAALRYFETARKIGQADPDRAAHLPLLLERDFVVAHEGFHISIVTRPPAGAARRANSNWIPVAA</sequence>
<dbReference type="Gene3D" id="3.40.50.280">
    <property type="entry name" value="Cobalamin-binding domain"/>
    <property type="match status" value="1"/>
</dbReference>
<evidence type="ECO:0000256" key="1">
    <source>
        <dbReference type="ARBA" id="ARBA00001966"/>
    </source>
</evidence>
<keyword evidence="3" id="KW-0479">Metal-binding</keyword>
<dbReference type="CDD" id="cd02065">
    <property type="entry name" value="B12-binding_like"/>
    <property type="match status" value="1"/>
</dbReference>
<dbReference type="InterPro" id="IPR006638">
    <property type="entry name" value="Elp3/MiaA/NifB-like_rSAM"/>
</dbReference>
<dbReference type="InterPro" id="IPR023984">
    <property type="entry name" value="rSAM_ocin_1"/>
</dbReference>
<dbReference type="RefSeq" id="WP_346248920.1">
    <property type="nucleotide sequence ID" value="NZ_JBDIZK010000019.1"/>
</dbReference>
<dbReference type="SUPFAM" id="SSF102114">
    <property type="entry name" value="Radical SAM enzymes"/>
    <property type="match status" value="1"/>
</dbReference>
<dbReference type="SFLD" id="SFLDS00029">
    <property type="entry name" value="Radical_SAM"/>
    <property type="match status" value="1"/>
</dbReference>
<evidence type="ECO:0000313" key="7">
    <source>
        <dbReference type="EMBL" id="MEN3749869.1"/>
    </source>
</evidence>
<dbReference type="SFLD" id="SFLDF00324">
    <property type="entry name" value="bacteriocin_maturation"/>
    <property type="match status" value="1"/>
</dbReference>
<proteinExistence type="predicted"/>
<dbReference type="InterPro" id="IPR006158">
    <property type="entry name" value="Cobalamin-bd"/>
</dbReference>
<organism evidence="7 8">
    <name type="scientific">Sphingomonas rustica</name>
    <dbReference type="NCBI Taxonomy" id="3103142"/>
    <lineage>
        <taxon>Bacteria</taxon>
        <taxon>Pseudomonadati</taxon>
        <taxon>Pseudomonadota</taxon>
        <taxon>Alphaproteobacteria</taxon>
        <taxon>Sphingomonadales</taxon>
        <taxon>Sphingomonadaceae</taxon>
        <taxon>Sphingomonas</taxon>
    </lineage>
</organism>
<protein>
    <submittedName>
        <fullName evidence="7">RiPP maturation radical SAM C-methyltransferase</fullName>
    </submittedName>
</protein>
<dbReference type="PANTHER" id="PTHR43409:SF7">
    <property type="entry name" value="BLL1977 PROTEIN"/>
    <property type="match status" value="1"/>
</dbReference>
<dbReference type="InterPro" id="IPR058240">
    <property type="entry name" value="rSAM_sf"/>
</dbReference>
<evidence type="ECO:0000256" key="4">
    <source>
        <dbReference type="ARBA" id="ARBA00023004"/>
    </source>
</evidence>
<dbReference type="InterPro" id="IPR051198">
    <property type="entry name" value="BchE-like"/>
</dbReference>
<comment type="caution">
    <text evidence="7">The sequence shown here is derived from an EMBL/GenBank/DDBJ whole genome shotgun (WGS) entry which is preliminary data.</text>
</comment>
<evidence type="ECO:0000259" key="6">
    <source>
        <dbReference type="PROSITE" id="PS51332"/>
    </source>
</evidence>
<dbReference type="PROSITE" id="PS51332">
    <property type="entry name" value="B12_BINDING"/>
    <property type="match status" value="1"/>
</dbReference>
<keyword evidence="5" id="KW-0411">Iron-sulfur</keyword>
<feature type="domain" description="B12-binding" evidence="6">
    <location>
        <begin position="50"/>
        <end position="209"/>
    </location>
</feature>
<dbReference type="SFLD" id="SFLDG01082">
    <property type="entry name" value="B12-binding_domain_containing"/>
    <property type="match status" value="1"/>
</dbReference>
<evidence type="ECO:0000256" key="5">
    <source>
        <dbReference type="ARBA" id="ARBA00023014"/>
    </source>
</evidence>
<name>A0ABV0BEF5_9SPHN</name>
<dbReference type="EMBL" id="JBDIZK010000019">
    <property type="protein sequence ID" value="MEN3749869.1"/>
    <property type="molecule type" value="Genomic_DNA"/>
</dbReference>
<reference evidence="7 8" key="1">
    <citation type="submission" date="2024-05" db="EMBL/GenBank/DDBJ databases">
        <title>Sphingomonas sp. HF-S3 16S ribosomal RNA gene Genome sequencing and assembly.</title>
        <authorList>
            <person name="Lee H."/>
        </authorList>
    </citation>
    <scope>NUCLEOTIDE SEQUENCE [LARGE SCALE GENOMIC DNA]</scope>
    <source>
        <strain evidence="7 8">HF-S3</strain>
    </source>
</reference>
<keyword evidence="2" id="KW-0949">S-adenosyl-L-methionine</keyword>
<keyword evidence="4" id="KW-0408">Iron</keyword>
<dbReference type="Pfam" id="PF04055">
    <property type="entry name" value="Radical_SAM"/>
    <property type="match status" value="1"/>
</dbReference>
<dbReference type="PANTHER" id="PTHR43409">
    <property type="entry name" value="ANAEROBIC MAGNESIUM-PROTOPORPHYRIN IX MONOMETHYL ESTER CYCLASE-RELATED"/>
    <property type="match status" value="1"/>
</dbReference>
<dbReference type="InterPro" id="IPR023404">
    <property type="entry name" value="rSAM_horseshoe"/>
</dbReference>
<dbReference type="InterPro" id="IPR007197">
    <property type="entry name" value="rSAM"/>
</dbReference>